<evidence type="ECO:0000256" key="10">
    <source>
        <dbReference type="SAM" id="SignalP"/>
    </source>
</evidence>
<dbReference type="Pfam" id="PF00102">
    <property type="entry name" value="Y_phosphatase"/>
    <property type="match status" value="2"/>
</dbReference>
<dbReference type="PANTHER" id="PTHR19134">
    <property type="entry name" value="RECEPTOR-TYPE TYROSINE-PROTEIN PHOSPHATASE"/>
    <property type="match status" value="1"/>
</dbReference>
<dbReference type="PROSITE" id="PS50055">
    <property type="entry name" value="TYR_PHOSPHATASE_PTP"/>
    <property type="match status" value="2"/>
</dbReference>
<dbReference type="PROSITE" id="PS00383">
    <property type="entry name" value="TYR_PHOSPHATASE_1"/>
    <property type="match status" value="1"/>
</dbReference>
<dbReference type="SMART" id="SM00194">
    <property type="entry name" value="PTPc"/>
    <property type="match status" value="2"/>
</dbReference>
<dbReference type="InterPro" id="IPR036609">
    <property type="entry name" value="LCCL_sf"/>
</dbReference>
<keyword evidence="15" id="KW-1185">Reference proteome</keyword>
<evidence type="ECO:0000313" key="14">
    <source>
        <dbReference type="EMBL" id="KAF8794294.1"/>
    </source>
</evidence>
<dbReference type="InterPro" id="IPR013783">
    <property type="entry name" value="Ig-like_fold"/>
</dbReference>
<dbReference type="CDD" id="cd00063">
    <property type="entry name" value="FN3"/>
    <property type="match status" value="1"/>
</dbReference>
<feature type="domain" description="Tyrosine specific protein phosphatases" evidence="12">
    <location>
        <begin position="1283"/>
        <end position="1352"/>
    </location>
</feature>
<name>A0A8T0FT14_ARGBR</name>
<dbReference type="FunFam" id="3.90.190.10:FF:000102">
    <property type="entry name" value="Receptor-type tyrosine-protein phosphatase"/>
    <property type="match status" value="1"/>
</dbReference>
<keyword evidence="6" id="KW-0904">Protein phosphatase</keyword>
<dbReference type="PROSITE" id="PS50853">
    <property type="entry name" value="FN3"/>
    <property type="match status" value="1"/>
</dbReference>
<dbReference type="InterPro" id="IPR036116">
    <property type="entry name" value="FN3_sf"/>
</dbReference>
<dbReference type="InterPro" id="IPR004043">
    <property type="entry name" value="LCCL"/>
</dbReference>
<dbReference type="SUPFAM" id="SSF57184">
    <property type="entry name" value="Growth factor receptor domain"/>
    <property type="match status" value="1"/>
</dbReference>
<dbReference type="EC" id="3.1.3.48" evidence="3"/>
<feature type="transmembrane region" description="Helical" evidence="9">
    <location>
        <begin position="774"/>
        <end position="796"/>
    </location>
</feature>
<dbReference type="GO" id="GO:0016020">
    <property type="term" value="C:membrane"/>
    <property type="evidence" value="ECO:0007669"/>
    <property type="project" value="UniProtKB-SubCell"/>
</dbReference>
<dbReference type="SMART" id="SM00404">
    <property type="entry name" value="PTPc_motif"/>
    <property type="match status" value="2"/>
</dbReference>
<comment type="catalytic activity">
    <reaction evidence="8">
        <text>O-phospho-L-tyrosyl-[protein] + H2O = L-tyrosyl-[protein] + phosphate</text>
        <dbReference type="Rhea" id="RHEA:10684"/>
        <dbReference type="Rhea" id="RHEA-COMP:10136"/>
        <dbReference type="Rhea" id="RHEA-COMP:20101"/>
        <dbReference type="ChEBI" id="CHEBI:15377"/>
        <dbReference type="ChEBI" id="CHEBI:43474"/>
        <dbReference type="ChEBI" id="CHEBI:46858"/>
        <dbReference type="ChEBI" id="CHEBI:61978"/>
        <dbReference type="EC" id="3.1.3.48"/>
    </reaction>
</comment>
<gene>
    <name evidence="14" type="ORF">HNY73_002287</name>
</gene>
<accession>A0A8T0FT14</accession>
<dbReference type="SUPFAM" id="SSF69848">
    <property type="entry name" value="LCCL domain"/>
    <property type="match status" value="1"/>
</dbReference>
<dbReference type="Gene3D" id="3.90.190.10">
    <property type="entry name" value="Protein tyrosine phosphatase superfamily"/>
    <property type="match status" value="2"/>
</dbReference>
<dbReference type="GO" id="GO:0008045">
    <property type="term" value="P:motor neuron axon guidance"/>
    <property type="evidence" value="ECO:0007669"/>
    <property type="project" value="TreeGrafter"/>
</dbReference>
<feature type="domain" description="Tyrosine-protein phosphatase" evidence="11">
    <location>
        <begin position="1100"/>
        <end position="1361"/>
    </location>
</feature>
<evidence type="ECO:0000256" key="4">
    <source>
        <dbReference type="ARBA" id="ARBA00022729"/>
    </source>
</evidence>
<keyword evidence="14" id="KW-0675">Receptor</keyword>
<dbReference type="FunFam" id="3.90.190.10:FF:000185">
    <property type="entry name" value="Predicted protein"/>
    <property type="match status" value="1"/>
</dbReference>
<reference evidence="14" key="2">
    <citation type="submission" date="2020-06" db="EMBL/GenBank/DDBJ databases">
        <authorList>
            <person name="Sheffer M."/>
        </authorList>
    </citation>
    <scope>NUCLEOTIDE SEQUENCE</scope>
</reference>
<feature type="transmembrane region" description="Helical" evidence="9">
    <location>
        <begin position="731"/>
        <end position="754"/>
    </location>
</feature>
<dbReference type="InterPro" id="IPR000242">
    <property type="entry name" value="PTP_cat"/>
</dbReference>
<evidence type="ECO:0000256" key="7">
    <source>
        <dbReference type="ARBA" id="ARBA00023136"/>
    </source>
</evidence>
<dbReference type="GO" id="GO:0004725">
    <property type="term" value="F:protein tyrosine phosphatase activity"/>
    <property type="evidence" value="ECO:0007669"/>
    <property type="project" value="UniProtKB-EC"/>
</dbReference>
<dbReference type="SUPFAM" id="SSF52799">
    <property type="entry name" value="(Phosphotyrosine protein) phosphatases II"/>
    <property type="match status" value="2"/>
</dbReference>
<dbReference type="SUPFAM" id="SSF49265">
    <property type="entry name" value="Fibronectin type III"/>
    <property type="match status" value="2"/>
</dbReference>
<evidence type="ECO:0000256" key="9">
    <source>
        <dbReference type="SAM" id="Phobius"/>
    </source>
</evidence>
<evidence type="ECO:0000256" key="8">
    <source>
        <dbReference type="ARBA" id="ARBA00051722"/>
    </source>
</evidence>
<evidence type="ECO:0000256" key="1">
    <source>
        <dbReference type="ARBA" id="ARBA00004167"/>
    </source>
</evidence>
<proteinExistence type="inferred from homology"/>
<keyword evidence="9" id="KW-1133">Transmembrane helix</keyword>
<evidence type="ECO:0000256" key="2">
    <source>
        <dbReference type="ARBA" id="ARBA00009580"/>
    </source>
</evidence>
<reference evidence="14" key="1">
    <citation type="journal article" date="2020" name="bioRxiv">
        <title>Chromosome-level reference genome of the European wasp spider Argiope bruennichi: a resource for studies on range expansion and evolutionary adaptation.</title>
        <authorList>
            <person name="Sheffer M.M."/>
            <person name="Hoppe A."/>
            <person name="Krehenwinkel H."/>
            <person name="Uhl G."/>
            <person name="Kuss A.W."/>
            <person name="Jensen L."/>
            <person name="Jensen C."/>
            <person name="Gillespie R.G."/>
            <person name="Hoff K.J."/>
            <person name="Prost S."/>
        </authorList>
    </citation>
    <scope>NUCLEOTIDE SEQUENCE</scope>
</reference>
<feature type="domain" description="Fibronectin type-III" evidence="13">
    <location>
        <begin position="434"/>
        <end position="543"/>
    </location>
</feature>
<feature type="domain" description="Tyrosine specific protein phosphatases" evidence="12">
    <location>
        <begin position="988"/>
        <end position="1059"/>
    </location>
</feature>
<comment type="similarity">
    <text evidence="2">Belongs to the protein-tyrosine phosphatase family.</text>
</comment>
<keyword evidence="5" id="KW-0378">Hydrolase</keyword>
<dbReference type="InterPro" id="IPR000387">
    <property type="entry name" value="Tyr_Pase_dom"/>
</dbReference>
<evidence type="ECO:0000259" key="11">
    <source>
        <dbReference type="PROSITE" id="PS50055"/>
    </source>
</evidence>
<dbReference type="EMBL" id="JABXBU010000002">
    <property type="protein sequence ID" value="KAF8794294.1"/>
    <property type="molecule type" value="Genomic_DNA"/>
</dbReference>
<organism evidence="14 15">
    <name type="scientific">Argiope bruennichi</name>
    <name type="common">Wasp spider</name>
    <name type="synonym">Aranea bruennichi</name>
    <dbReference type="NCBI Taxonomy" id="94029"/>
    <lineage>
        <taxon>Eukaryota</taxon>
        <taxon>Metazoa</taxon>
        <taxon>Ecdysozoa</taxon>
        <taxon>Arthropoda</taxon>
        <taxon>Chelicerata</taxon>
        <taxon>Arachnida</taxon>
        <taxon>Araneae</taxon>
        <taxon>Araneomorphae</taxon>
        <taxon>Entelegynae</taxon>
        <taxon>Araneoidea</taxon>
        <taxon>Araneidae</taxon>
        <taxon>Argiope</taxon>
    </lineage>
</organism>
<evidence type="ECO:0000256" key="3">
    <source>
        <dbReference type="ARBA" id="ARBA00013064"/>
    </source>
</evidence>
<evidence type="ECO:0000313" key="15">
    <source>
        <dbReference type="Proteomes" id="UP000807504"/>
    </source>
</evidence>
<dbReference type="Proteomes" id="UP000807504">
    <property type="component" value="Unassembled WGS sequence"/>
</dbReference>
<feature type="domain" description="Tyrosine-protein phosphatase" evidence="11">
    <location>
        <begin position="819"/>
        <end position="1068"/>
    </location>
</feature>
<evidence type="ECO:0000259" key="13">
    <source>
        <dbReference type="PROSITE" id="PS50853"/>
    </source>
</evidence>
<dbReference type="InterPro" id="IPR009030">
    <property type="entry name" value="Growth_fac_rcpt_cys_sf"/>
</dbReference>
<dbReference type="PANTHER" id="PTHR19134:SF562">
    <property type="entry name" value="PROTEIN-TYROSINE-PHOSPHATASE"/>
    <property type="match status" value="1"/>
</dbReference>
<keyword evidence="9" id="KW-0812">Transmembrane</keyword>
<comment type="subcellular location">
    <subcellularLocation>
        <location evidence="1">Membrane</location>
        <topology evidence="1">Single-pass membrane protein</topology>
    </subcellularLocation>
</comment>
<comment type="caution">
    <text evidence="14">The sequence shown here is derived from an EMBL/GenBank/DDBJ whole genome shotgun (WGS) entry which is preliminary data.</text>
</comment>
<dbReference type="SMART" id="SM00060">
    <property type="entry name" value="FN3"/>
    <property type="match status" value="2"/>
</dbReference>
<dbReference type="PRINTS" id="PR00700">
    <property type="entry name" value="PRTYPHPHTASE"/>
</dbReference>
<protein>
    <recommendedName>
        <fullName evidence="3">protein-tyrosine-phosphatase</fullName>
        <ecNumber evidence="3">3.1.3.48</ecNumber>
    </recommendedName>
</protein>
<dbReference type="InterPro" id="IPR016130">
    <property type="entry name" value="Tyr_Pase_AS"/>
</dbReference>
<evidence type="ECO:0000256" key="5">
    <source>
        <dbReference type="ARBA" id="ARBA00022801"/>
    </source>
</evidence>
<dbReference type="Pfam" id="PF03815">
    <property type="entry name" value="LCCL"/>
    <property type="match status" value="1"/>
</dbReference>
<evidence type="ECO:0000259" key="12">
    <source>
        <dbReference type="PROSITE" id="PS50056"/>
    </source>
</evidence>
<feature type="signal peptide" evidence="10">
    <location>
        <begin position="1"/>
        <end position="21"/>
    </location>
</feature>
<dbReference type="Gene3D" id="2.60.40.10">
    <property type="entry name" value="Immunoglobulins"/>
    <property type="match status" value="1"/>
</dbReference>
<dbReference type="Gene3D" id="2.170.130.20">
    <property type="entry name" value="LCCL-like domain"/>
    <property type="match status" value="1"/>
</dbReference>
<evidence type="ECO:0000256" key="6">
    <source>
        <dbReference type="ARBA" id="ARBA00022912"/>
    </source>
</evidence>
<dbReference type="InterPro" id="IPR003961">
    <property type="entry name" value="FN3_dom"/>
</dbReference>
<keyword evidence="4 10" id="KW-0732">Signal</keyword>
<dbReference type="InterPro" id="IPR029021">
    <property type="entry name" value="Prot-tyrosine_phosphatase-like"/>
</dbReference>
<dbReference type="PROSITE" id="PS50056">
    <property type="entry name" value="TYR_PHOSPHATASE_2"/>
    <property type="match status" value="2"/>
</dbReference>
<keyword evidence="7 9" id="KW-0472">Membrane</keyword>
<dbReference type="Gene3D" id="2.170.300.10">
    <property type="entry name" value="Tie2 ligand-binding domain superfamily"/>
    <property type="match status" value="1"/>
</dbReference>
<dbReference type="InterPro" id="IPR003595">
    <property type="entry name" value="Tyr_Pase_cat"/>
</dbReference>
<dbReference type="InterPro" id="IPR050348">
    <property type="entry name" value="Protein-Tyr_Phosphatase"/>
</dbReference>
<feature type="chain" id="PRO_5035758667" description="protein-tyrosine-phosphatase" evidence="10">
    <location>
        <begin position="22"/>
        <end position="1371"/>
    </location>
</feature>
<sequence>MEILGICHFIFMFVVFRASDAKISFPDEDCSTTFSRCPPNDICSITCKGDCIKNEGFIWGTVFYPSFSSVCRSAAHDFRISFWNASERFAIFKQMSPKCVFLGSKQMGIDSDIQTYVAEGVCAAIPSFQFISPYISESVLNIASLHTNYLFGENDSHIQSCFSTKNKTDIKFGLYTRINNDRPTTILTFRDNVKWLKTVWKSAVRGNGKLNAGYQCFSGNKRLSTLTSLAFRKDAYFYPVKLTVTVNLNEEVRLEMIQREVCKGHFIWRKNGDRNLVDVPYNNTHMSIIFLSVEVGHSGIYSLECNNSDIEKAGFVQLIVRGFYGATCKEVCAPGSFGEKCEMNCTLVSTSNDQLSCKEALICLPHPYGCSCAAGFTGIFCNETCKPGTFGAGCSETHHCHCANGKNCNIYTGSCDDECAPNWYGEKCDFTLTDVIGLSFDVISSSTVNLTWRSLSELYSTAHVRYYIITYQRIGWRFVCNSSGDEKILQKNTTDTTFMLLNLKPFAIYNVHVRANIISNSDSFNQNGKSEVTVETSGTIPPPPEDFHIKLTISSTIFLVWSSAFPLLNTLEDKCWNKSFEYCHAIRNLMPSHKYEIQLIAFNKNVSTGSEAVTITAETVPSDPVTNFNISILQHRKNEATIFISPGNANSSIYSSFLIVVDVMDEHHHPNQIDLLSEIHTKSRCITPSSYKHTYIAAKIHNIPNDGMVFTVGNKSCFNDYYNQPLQSGKIYRIGVAAIISICGGDFYSDVIFAPKTVFFESLKADAHSAPLSIVLGFALPLLIIVGILLVLLYLWKSKRYHYRMKRNFPNKGARNNKIKKEFLSLPKGQLYPCAIAKLPDNKYKNRYGNILPYDHSRVKLDVTDGSDFIHANYIDGYKQTQKYIATQGPMYNTVTDFWSMIWKEKVSKIIMIANIMENGKCKCEKYWPDDVTSYGDIKITLEKEESFADFVIRTLNVSKDEKNREIKHFHFVSWPDHDVPLNTTPFMNFLKRVRNYNSSCSSPVVIHCSAGIGRTGTVILFENAFQMGIEENQVDLLGQLCCMRKQRMNIVENFDQYIFVYQALVEALCIGNTTIASHNFLKEYSALVKPNEETDVSTIHDEFEMLNDLRRQLIPKDIHSAYMINNQSKNRSMYILPSDRTRPLLGNTSYDSDYINAVFIDSYTKKDAFVATQYPLPETVVDFWRMIFTLKSRIIILLQNIPFSDSENPRFWPEHGSQHFGRFLVKFESIIEENDVAIIGLFVNDTESEEKNLPVCVKLLQIKSWSVDCKLPSDILSILEAEKFISACESELRNNVIVITCLDGVTACGVFCTFLHIIDQMRVAQEINIFQSVKCTRTNRMQFINTLEQYKFLFELVKAFLEIKRAPEWI</sequence>